<dbReference type="Pfam" id="PF07510">
    <property type="entry name" value="GmrSD_C"/>
    <property type="match status" value="1"/>
</dbReference>
<dbReference type="eggNOG" id="COG2356">
    <property type="taxonomic scope" value="Bacteria"/>
</dbReference>
<keyword evidence="2" id="KW-0732">Signal</keyword>
<evidence type="ECO:0000313" key="5">
    <source>
        <dbReference type="Proteomes" id="UP000010988"/>
    </source>
</evidence>
<proteinExistence type="predicted"/>
<feature type="domain" description="GmrSD restriction endonucleases C-terminal" evidence="3">
    <location>
        <begin position="121"/>
        <end position="260"/>
    </location>
</feature>
<evidence type="ECO:0000313" key="4">
    <source>
        <dbReference type="EMBL" id="GAC50004.1"/>
    </source>
</evidence>
<dbReference type="PANTHER" id="PTHR24094:SF15">
    <property type="entry name" value="AMP-DEPENDENT SYNTHETASE_LIGASE DOMAIN-CONTAINING PROTEIN-RELATED"/>
    <property type="match status" value="1"/>
</dbReference>
<comment type="caution">
    <text evidence="4">The sequence shown here is derived from an EMBL/GenBank/DDBJ whole genome shotgun (WGS) entry which is preliminary data.</text>
</comment>
<evidence type="ECO:0000256" key="2">
    <source>
        <dbReference type="SAM" id="SignalP"/>
    </source>
</evidence>
<name>L7KN30_9ACTN</name>
<dbReference type="PROSITE" id="PS51257">
    <property type="entry name" value="PROKAR_LIPOPROTEIN"/>
    <property type="match status" value="1"/>
</dbReference>
<feature type="signal peptide" evidence="2">
    <location>
        <begin position="1"/>
        <end position="29"/>
    </location>
</feature>
<dbReference type="STRING" id="1220583.GOACH_19_00070"/>
<evidence type="ECO:0000256" key="1">
    <source>
        <dbReference type="SAM" id="MobiDB-lite"/>
    </source>
</evidence>
<dbReference type="InterPro" id="IPR011089">
    <property type="entry name" value="GmrSD_C"/>
</dbReference>
<organism evidence="4 5">
    <name type="scientific">Gordonia aichiensis NBRC 108223</name>
    <dbReference type="NCBI Taxonomy" id="1220583"/>
    <lineage>
        <taxon>Bacteria</taxon>
        <taxon>Bacillati</taxon>
        <taxon>Actinomycetota</taxon>
        <taxon>Actinomycetes</taxon>
        <taxon>Mycobacteriales</taxon>
        <taxon>Gordoniaceae</taxon>
        <taxon>Gordonia</taxon>
    </lineage>
</organism>
<keyword evidence="5" id="KW-1185">Reference proteome</keyword>
<dbReference type="AlphaFoldDB" id="L7KN30"/>
<protein>
    <recommendedName>
        <fullName evidence="3">GmrSD restriction endonucleases C-terminal domain-containing protein</fullName>
    </recommendedName>
</protein>
<feature type="compositionally biased region" description="Polar residues" evidence="1">
    <location>
        <begin position="203"/>
        <end position="213"/>
    </location>
</feature>
<feature type="region of interest" description="Disordered" evidence="1">
    <location>
        <begin position="202"/>
        <end position="223"/>
    </location>
</feature>
<sequence length="271" mass="29014">MRRTVGTIRHNRPMRRGRLALGASVVAVAAIAGCAAPGDPVTVTSPDVTAVNDIPPSSATSSSSVETTAPTALFPDAALAWSQLQALPVKGRAPKTGYSRAQFGQAWSDDVNVDDGHNGCDTRNDILRRDLIDIVLKPGTRGCVVLSGTLHDPYTDKAIDFTRGEATSSAIQIDHVVALSDAWQKGAQQLTPQQRIDFANDPRNLQATDGPTNQKKRDGDAATWLPPNRTYRCTYASRQIAVKAAYHLWVTSAERDALARILGTCSVQPCA</sequence>
<reference evidence="4 5" key="1">
    <citation type="submission" date="2012-12" db="EMBL/GenBank/DDBJ databases">
        <title>Whole genome shotgun sequence of Gordonia aichiensis NBRC 108223.</title>
        <authorList>
            <person name="Isaki-Nakamura S."/>
            <person name="Hosoyama A."/>
            <person name="Tsuchikane K."/>
            <person name="Ando Y."/>
            <person name="Baba S."/>
            <person name="Ohji S."/>
            <person name="Hamada M."/>
            <person name="Tamura T."/>
            <person name="Yamazoe A."/>
            <person name="Yamazaki S."/>
            <person name="Fujita N."/>
        </authorList>
    </citation>
    <scope>NUCLEOTIDE SEQUENCE [LARGE SCALE GENOMIC DNA]</scope>
    <source>
        <strain evidence="4 5">NBRC 108223</strain>
    </source>
</reference>
<evidence type="ECO:0000259" key="3">
    <source>
        <dbReference type="Pfam" id="PF07510"/>
    </source>
</evidence>
<accession>L7KN30</accession>
<feature type="chain" id="PRO_5039293586" description="GmrSD restriction endonucleases C-terminal domain-containing protein" evidence="2">
    <location>
        <begin position="30"/>
        <end position="271"/>
    </location>
</feature>
<dbReference type="EMBL" id="BANR01000019">
    <property type="protein sequence ID" value="GAC50004.1"/>
    <property type="molecule type" value="Genomic_DNA"/>
</dbReference>
<dbReference type="PANTHER" id="PTHR24094">
    <property type="entry name" value="SECRETED PROTEIN"/>
    <property type="match status" value="1"/>
</dbReference>
<dbReference type="Proteomes" id="UP000010988">
    <property type="component" value="Unassembled WGS sequence"/>
</dbReference>
<gene>
    <name evidence="4" type="ORF">GOACH_19_00070</name>
</gene>